<comment type="caution">
    <text evidence="2">The sequence shown here is derived from an EMBL/GenBank/DDBJ whole genome shotgun (WGS) entry which is preliminary data.</text>
</comment>
<accession>A0AAP0LFK0</accession>
<feature type="compositionally biased region" description="Low complexity" evidence="1">
    <location>
        <begin position="88"/>
        <end position="98"/>
    </location>
</feature>
<reference evidence="2 3" key="1">
    <citation type="submission" date="2024-01" db="EMBL/GenBank/DDBJ databases">
        <title>Genome assemblies of Stephania.</title>
        <authorList>
            <person name="Yang L."/>
        </authorList>
    </citation>
    <scope>NUCLEOTIDE SEQUENCE [LARGE SCALE GENOMIC DNA]</scope>
    <source>
        <strain evidence="2">YNDBR</strain>
        <tissue evidence="2">Leaf</tissue>
    </source>
</reference>
<keyword evidence="3" id="KW-1185">Reference proteome</keyword>
<feature type="region of interest" description="Disordered" evidence="1">
    <location>
        <begin position="85"/>
        <end position="104"/>
    </location>
</feature>
<dbReference type="EMBL" id="JBBNAF010000001">
    <property type="protein sequence ID" value="KAK9170181.1"/>
    <property type="molecule type" value="Genomic_DNA"/>
</dbReference>
<proteinExistence type="predicted"/>
<name>A0AAP0LFK0_9MAGN</name>
<organism evidence="2 3">
    <name type="scientific">Stephania yunnanensis</name>
    <dbReference type="NCBI Taxonomy" id="152371"/>
    <lineage>
        <taxon>Eukaryota</taxon>
        <taxon>Viridiplantae</taxon>
        <taxon>Streptophyta</taxon>
        <taxon>Embryophyta</taxon>
        <taxon>Tracheophyta</taxon>
        <taxon>Spermatophyta</taxon>
        <taxon>Magnoliopsida</taxon>
        <taxon>Ranunculales</taxon>
        <taxon>Menispermaceae</taxon>
        <taxon>Menispermoideae</taxon>
        <taxon>Cissampelideae</taxon>
        <taxon>Stephania</taxon>
    </lineage>
</organism>
<protein>
    <submittedName>
        <fullName evidence="2">Uncharacterized protein</fullName>
    </submittedName>
</protein>
<dbReference type="AlphaFoldDB" id="A0AAP0LFK0"/>
<evidence type="ECO:0000313" key="3">
    <source>
        <dbReference type="Proteomes" id="UP001420932"/>
    </source>
</evidence>
<evidence type="ECO:0000256" key="1">
    <source>
        <dbReference type="SAM" id="MobiDB-lite"/>
    </source>
</evidence>
<sequence>MLFEAIFEHPDSTVWNIFTRIAVTPEFETLRDDILFFVEQYVVNTSKAAMAEKFKIAKKALNNAAGVLILQKYICDIMCGPTLKKGRAGAAPGAAPRKAGGGPT</sequence>
<dbReference type="Proteomes" id="UP001420932">
    <property type="component" value="Unassembled WGS sequence"/>
</dbReference>
<gene>
    <name evidence="2" type="ORF">Syun_002321</name>
</gene>
<evidence type="ECO:0000313" key="2">
    <source>
        <dbReference type="EMBL" id="KAK9170181.1"/>
    </source>
</evidence>